<feature type="binding site" evidence="3">
    <location>
        <position position="86"/>
    </location>
    <ligand>
        <name>ATP</name>
        <dbReference type="ChEBI" id="CHEBI:30616"/>
    </ligand>
</feature>
<evidence type="ECO:0000256" key="3">
    <source>
        <dbReference type="PROSITE-ProRule" id="PRU10141"/>
    </source>
</evidence>
<proteinExistence type="inferred from homology"/>
<dbReference type="Pfam" id="PF00069">
    <property type="entry name" value="Pkinase"/>
    <property type="match status" value="1"/>
</dbReference>
<evidence type="ECO:0000256" key="2">
    <source>
        <dbReference type="ARBA" id="ARBA00022840"/>
    </source>
</evidence>
<dbReference type="PROSITE" id="PS50011">
    <property type="entry name" value="PROTEIN_KINASE_DOM"/>
    <property type="match status" value="1"/>
</dbReference>
<dbReference type="PROSITE" id="PS00107">
    <property type="entry name" value="PROTEIN_KINASE_ATP"/>
    <property type="match status" value="1"/>
</dbReference>
<dbReference type="PROSITE" id="PS00108">
    <property type="entry name" value="PROTEIN_KINASE_ST"/>
    <property type="match status" value="1"/>
</dbReference>
<evidence type="ECO:0000256" key="5">
    <source>
        <dbReference type="SAM" id="MobiDB-lite"/>
    </source>
</evidence>
<reference evidence="7" key="1">
    <citation type="submission" date="2021-01" db="EMBL/GenBank/DDBJ databases">
        <authorList>
            <person name="Corre E."/>
            <person name="Pelletier E."/>
            <person name="Niang G."/>
            <person name="Scheremetjew M."/>
            <person name="Finn R."/>
            <person name="Kale V."/>
            <person name="Holt S."/>
            <person name="Cochrane G."/>
            <person name="Meng A."/>
            <person name="Brown T."/>
            <person name="Cohen L."/>
        </authorList>
    </citation>
    <scope>NUCLEOTIDE SEQUENCE</scope>
    <source>
        <strain evidence="7">CCCM811</strain>
    </source>
</reference>
<evidence type="ECO:0000313" key="7">
    <source>
        <dbReference type="EMBL" id="CAE0684216.1"/>
    </source>
</evidence>
<dbReference type="InterPro" id="IPR011009">
    <property type="entry name" value="Kinase-like_dom_sf"/>
</dbReference>
<dbReference type="FunFam" id="1.10.510.10:FF:000439">
    <property type="entry name" value="Mitogen-activated protein kinase"/>
    <property type="match status" value="1"/>
</dbReference>
<name>A0A7S3ZIB9_9EUKA</name>
<dbReference type="CDD" id="cd07834">
    <property type="entry name" value="STKc_MAPK"/>
    <property type="match status" value="1"/>
</dbReference>
<keyword evidence="1 3" id="KW-0547">Nucleotide-binding</keyword>
<keyword evidence="4" id="KW-0418">Kinase</keyword>
<feature type="region of interest" description="Disordered" evidence="5">
    <location>
        <begin position="1"/>
        <end position="21"/>
    </location>
</feature>
<evidence type="ECO:0000256" key="4">
    <source>
        <dbReference type="RuleBase" id="RU000304"/>
    </source>
</evidence>
<dbReference type="SMART" id="SM00220">
    <property type="entry name" value="S_TKc"/>
    <property type="match status" value="1"/>
</dbReference>
<dbReference type="InterPro" id="IPR017441">
    <property type="entry name" value="Protein_kinase_ATP_BS"/>
</dbReference>
<dbReference type="Gene3D" id="1.10.510.10">
    <property type="entry name" value="Transferase(Phosphotransferase) domain 1"/>
    <property type="match status" value="1"/>
</dbReference>
<protein>
    <recommendedName>
        <fullName evidence="6">Protein kinase domain-containing protein</fullName>
    </recommendedName>
</protein>
<dbReference type="InterPro" id="IPR050117">
    <property type="entry name" value="MAPK"/>
</dbReference>
<gene>
    <name evidence="7" type="ORF">LGLO00237_LOCUS36004</name>
</gene>
<dbReference type="GO" id="GO:0004674">
    <property type="term" value="F:protein serine/threonine kinase activity"/>
    <property type="evidence" value="ECO:0007669"/>
    <property type="project" value="UniProtKB-KW"/>
</dbReference>
<evidence type="ECO:0000259" key="6">
    <source>
        <dbReference type="PROSITE" id="PS50011"/>
    </source>
</evidence>
<sequence length="410" mass="46881">MNKSTRPALKTSDSKTKRQNPLKQIHRYQNKKTVIGGTTFEAHLVKNVEFRVPEEYGGLYKLGEGTYGSVAAARVVASRKKVAIKKVADFTSNLDDGMRILREIKLLRHLDNLNIIKLVDVFGDRNLDDVYLVFDRMEYNLHDVIQSKATLTEDHVKYIVWSILCGILYMHSAGIIHRDLKPANVLINIGCEFGDVKICDLGLSRGEAASGVELTEYVVTRWYRAPEVMLSPGAYGQKMDVWAVGCIMAEILGRKPLFEGANHIEQIDLMLKQLGTPEDDDLEYVTNEGAISFMKEQRKYKKTDWSTTYPNASKDALDLLDKMLHMNPKKRISVAEALEHPYVQSVREKKYENKCDKKIDTSFEDMPLTKDNLKAKIWEEICCFREGWKQIQVPFSYMALKETKEQPSKS</sequence>
<evidence type="ECO:0000256" key="1">
    <source>
        <dbReference type="ARBA" id="ARBA00022741"/>
    </source>
</evidence>
<dbReference type="SUPFAM" id="SSF56112">
    <property type="entry name" value="Protein kinase-like (PK-like)"/>
    <property type="match status" value="1"/>
</dbReference>
<keyword evidence="2 3" id="KW-0067">ATP-binding</keyword>
<feature type="domain" description="Protein kinase" evidence="6">
    <location>
        <begin position="56"/>
        <end position="343"/>
    </location>
</feature>
<organism evidence="7">
    <name type="scientific">Lotharella globosa</name>
    <dbReference type="NCBI Taxonomy" id="91324"/>
    <lineage>
        <taxon>Eukaryota</taxon>
        <taxon>Sar</taxon>
        <taxon>Rhizaria</taxon>
        <taxon>Cercozoa</taxon>
        <taxon>Chlorarachniophyceae</taxon>
        <taxon>Lotharella</taxon>
    </lineage>
</organism>
<comment type="similarity">
    <text evidence="4">Belongs to the protein kinase superfamily.</text>
</comment>
<dbReference type="InterPro" id="IPR000719">
    <property type="entry name" value="Prot_kinase_dom"/>
</dbReference>
<dbReference type="EMBL" id="HBIV01052499">
    <property type="protein sequence ID" value="CAE0684216.1"/>
    <property type="molecule type" value="Transcribed_RNA"/>
</dbReference>
<dbReference type="PANTHER" id="PTHR24055">
    <property type="entry name" value="MITOGEN-ACTIVATED PROTEIN KINASE"/>
    <property type="match status" value="1"/>
</dbReference>
<dbReference type="Gene3D" id="3.30.200.20">
    <property type="entry name" value="Phosphorylase Kinase, domain 1"/>
    <property type="match status" value="1"/>
</dbReference>
<accession>A0A7S3ZIB9</accession>
<dbReference type="InterPro" id="IPR008271">
    <property type="entry name" value="Ser/Thr_kinase_AS"/>
</dbReference>
<keyword evidence="4" id="KW-0808">Transferase</keyword>
<dbReference type="GO" id="GO:0005524">
    <property type="term" value="F:ATP binding"/>
    <property type="evidence" value="ECO:0007669"/>
    <property type="project" value="UniProtKB-UniRule"/>
</dbReference>
<dbReference type="AlphaFoldDB" id="A0A7S3ZIB9"/>
<keyword evidence="4" id="KW-0723">Serine/threonine-protein kinase</keyword>